<organism evidence="2 3">
    <name type="scientific">Halothiobacillus neapolitanus (strain ATCC 23641 / DSM 15147 / CIP 104769 / NCIMB 8539 / c2)</name>
    <name type="common">Thiobacillus neapolitanus</name>
    <dbReference type="NCBI Taxonomy" id="555778"/>
    <lineage>
        <taxon>Bacteria</taxon>
        <taxon>Pseudomonadati</taxon>
        <taxon>Pseudomonadota</taxon>
        <taxon>Gammaproteobacteria</taxon>
        <taxon>Chromatiales</taxon>
        <taxon>Halothiobacillaceae</taxon>
        <taxon>Halothiobacillus</taxon>
    </lineage>
</organism>
<dbReference type="HOGENOM" id="CLU_163149_0_0_6"/>
<feature type="transmembrane region" description="Helical" evidence="1">
    <location>
        <begin position="45"/>
        <end position="63"/>
    </location>
</feature>
<sequence length="104" mass="12154">MINTLFSVFLLSYGSYGIWFNDLYIPIPSKHGHNTGIHLHDLSAWVMYGAFISASLVMLAVVFDHYDKRDNEINYKRIADLFRVIGWNFFSLSLMIAFIQFLQR</sequence>
<keyword evidence="3" id="KW-1185">Reference proteome</keyword>
<evidence type="ECO:0000313" key="3">
    <source>
        <dbReference type="Proteomes" id="UP000009102"/>
    </source>
</evidence>
<dbReference type="KEGG" id="hna:Hneap_2046"/>
<accession>D0KVN7</accession>
<evidence type="ECO:0000313" key="2">
    <source>
        <dbReference type="EMBL" id="ACX96867.1"/>
    </source>
</evidence>
<dbReference type="AlphaFoldDB" id="D0KVN7"/>
<dbReference type="EMBL" id="CP001801">
    <property type="protein sequence ID" value="ACX96867.1"/>
    <property type="molecule type" value="Genomic_DNA"/>
</dbReference>
<keyword evidence="1" id="KW-0812">Transmembrane</keyword>
<protein>
    <submittedName>
        <fullName evidence="2">Uncharacterized protein</fullName>
    </submittedName>
</protein>
<proteinExistence type="predicted"/>
<name>D0KVN7_HALNC</name>
<keyword evidence="1" id="KW-0472">Membrane</keyword>
<evidence type="ECO:0000256" key="1">
    <source>
        <dbReference type="SAM" id="Phobius"/>
    </source>
</evidence>
<feature type="transmembrane region" description="Helical" evidence="1">
    <location>
        <begin position="84"/>
        <end position="102"/>
    </location>
</feature>
<reference evidence="2 3" key="1">
    <citation type="submission" date="2009-10" db="EMBL/GenBank/DDBJ databases">
        <title>Complete sequence of Halothiobacillus neapolitanus c2.</title>
        <authorList>
            <consortium name="US DOE Joint Genome Institute"/>
            <person name="Lucas S."/>
            <person name="Copeland A."/>
            <person name="Lapidus A."/>
            <person name="Glavina del Rio T."/>
            <person name="Tice H."/>
            <person name="Bruce D."/>
            <person name="Goodwin L."/>
            <person name="Pitluck S."/>
            <person name="Davenport K."/>
            <person name="Brettin T."/>
            <person name="Detter J.C."/>
            <person name="Han C."/>
            <person name="Tapia R."/>
            <person name="Larimer F."/>
            <person name="Land M."/>
            <person name="Hauser L."/>
            <person name="Kyrpides N."/>
            <person name="Mikhailova N."/>
            <person name="Kerfeld C."/>
            <person name="Cannon G."/>
            <person name="Heinhort S."/>
        </authorList>
    </citation>
    <scope>NUCLEOTIDE SEQUENCE [LARGE SCALE GENOMIC DNA]</scope>
    <source>
        <strain evidence="3">ATCC 23641 / c2</strain>
    </source>
</reference>
<dbReference type="Proteomes" id="UP000009102">
    <property type="component" value="Chromosome"/>
</dbReference>
<keyword evidence="1" id="KW-1133">Transmembrane helix</keyword>
<dbReference type="eggNOG" id="ENOG50318S8">
    <property type="taxonomic scope" value="Bacteria"/>
</dbReference>
<gene>
    <name evidence="2" type="ordered locus">Hneap_2046</name>
</gene>